<sequence length="319" mass="33796">MMPRMHPSAVLSSGFLLLSTGLSSCTFLPMFSSGGQETPRTLGARMEKHTEVLQKDIGARNASQPKSMEAAAKYIAGNFSDMGYAVTMQPVSGGNVKKGAAIYNILVYKPGLYSNNQSIVVGANYDSSGRRNNGSGTALLLETARGLKDIPTNHNIYFVAYANGAEPAGKSISSGACVHAGSLSGSIGATNILGMINLEPQKLDAGGERKQTGPESTREDVLFMTTSHGRKFAGQCAAPFAKSWEQAPTTLQREPSALTGNDRHYAALGIPTVSCRCRYPVTDARTEEYVQALTDMIHQVADNDAPEPVKNAGQGEKAS</sequence>
<dbReference type="Gene3D" id="3.40.630.10">
    <property type="entry name" value="Zn peptidases"/>
    <property type="match status" value="1"/>
</dbReference>
<name>A0AAP8NKP5_9BACT</name>
<evidence type="ECO:0000256" key="1">
    <source>
        <dbReference type="SAM" id="SignalP"/>
    </source>
</evidence>
<dbReference type="InterPro" id="IPR045175">
    <property type="entry name" value="M28_fam"/>
</dbReference>
<evidence type="ECO:0000313" key="3">
    <source>
        <dbReference type="Proteomes" id="UP000235914"/>
    </source>
</evidence>
<proteinExistence type="predicted"/>
<comment type="caution">
    <text evidence="2">The sequence shown here is derived from an EMBL/GenBank/DDBJ whole genome shotgun (WGS) entry which is preliminary data.</text>
</comment>
<dbReference type="EMBL" id="PJKN01000004">
    <property type="protein sequence ID" value="PNC55942.1"/>
    <property type="molecule type" value="Genomic_DNA"/>
</dbReference>
<dbReference type="SUPFAM" id="SSF53187">
    <property type="entry name" value="Zn-dependent exopeptidases"/>
    <property type="match status" value="1"/>
</dbReference>
<evidence type="ECO:0008006" key="4">
    <source>
        <dbReference type="Google" id="ProtNLM"/>
    </source>
</evidence>
<gene>
    <name evidence="2" type="ORF">CXU09_07605</name>
</gene>
<accession>A0AAP8NKP5</accession>
<protein>
    <recommendedName>
        <fullName evidence="4">Peptidase M28 domain-containing protein</fullName>
    </recommendedName>
</protein>
<dbReference type="GO" id="GO:0006508">
    <property type="term" value="P:proteolysis"/>
    <property type="evidence" value="ECO:0007669"/>
    <property type="project" value="InterPro"/>
</dbReference>
<dbReference type="AlphaFoldDB" id="A0AAP8NKP5"/>
<dbReference type="PANTHER" id="PTHR12147:SF26">
    <property type="entry name" value="PEPTIDASE M28 DOMAIN-CONTAINING PROTEIN"/>
    <property type="match status" value="1"/>
</dbReference>
<keyword evidence="1" id="KW-0732">Signal</keyword>
<evidence type="ECO:0000313" key="2">
    <source>
        <dbReference type="EMBL" id="PNC55942.1"/>
    </source>
</evidence>
<dbReference type="Proteomes" id="UP000235914">
    <property type="component" value="Unassembled WGS sequence"/>
</dbReference>
<organism evidence="2 3">
    <name type="scientific">Akkermansia muciniphila</name>
    <dbReference type="NCBI Taxonomy" id="239935"/>
    <lineage>
        <taxon>Bacteria</taxon>
        <taxon>Pseudomonadati</taxon>
        <taxon>Verrucomicrobiota</taxon>
        <taxon>Verrucomicrobiia</taxon>
        <taxon>Verrucomicrobiales</taxon>
        <taxon>Akkermansiaceae</taxon>
        <taxon>Akkermansia</taxon>
    </lineage>
</organism>
<feature type="signal peptide" evidence="1">
    <location>
        <begin position="1"/>
        <end position="24"/>
    </location>
</feature>
<feature type="chain" id="PRO_5042962178" description="Peptidase M28 domain-containing protein" evidence="1">
    <location>
        <begin position="25"/>
        <end position="319"/>
    </location>
</feature>
<dbReference type="PROSITE" id="PS51257">
    <property type="entry name" value="PROKAR_LIPOPROTEIN"/>
    <property type="match status" value="1"/>
</dbReference>
<dbReference type="RefSeq" id="WP_102735724.1">
    <property type="nucleotide sequence ID" value="NZ_CP024736.1"/>
</dbReference>
<dbReference type="PANTHER" id="PTHR12147">
    <property type="entry name" value="METALLOPEPTIDASE M28 FAMILY MEMBER"/>
    <property type="match status" value="1"/>
</dbReference>
<reference evidence="2 3" key="1">
    <citation type="journal article" date="2017" name="BMC Genomics">
        <title>Genome sequencing of 39 Akkermansia muciniphila isolates reveals its population structure, genomic and functional diverisity, and global distribution in mammalian gut microbiotas.</title>
        <authorList>
            <person name="Guo X."/>
            <person name="Li S."/>
            <person name="Zhang J."/>
            <person name="Wu F."/>
            <person name="Li X."/>
            <person name="Wu D."/>
            <person name="Zhang M."/>
            <person name="Ou Z."/>
            <person name="Jie Z."/>
            <person name="Yan Q."/>
            <person name="Li P."/>
            <person name="Yi J."/>
            <person name="Peng Y."/>
        </authorList>
    </citation>
    <scope>NUCLEOTIDE SEQUENCE [LARGE SCALE GENOMIC DNA]</scope>
    <source>
        <strain evidence="2 3">GP43</strain>
    </source>
</reference>
<dbReference type="GO" id="GO:0008235">
    <property type="term" value="F:metalloexopeptidase activity"/>
    <property type="evidence" value="ECO:0007669"/>
    <property type="project" value="InterPro"/>
</dbReference>